<dbReference type="PANTHER" id="PTHR46797:SF1">
    <property type="entry name" value="METHYLPHOSPHONATE SYNTHASE"/>
    <property type="match status" value="1"/>
</dbReference>
<comment type="caution">
    <text evidence="3">The sequence shown here is derived from an EMBL/GenBank/DDBJ whole genome shotgun (WGS) entry which is preliminary data.</text>
</comment>
<dbReference type="EMBL" id="WNBM01000012">
    <property type="protein sequence ID" value="MTT76831.1"/>
    <property type="molecule type" value="Genomic_DNA"/>
</dbReference>
<dbReference type="CDD" id="cd00093">
    <property type="entry name" value="HTH_XRE"/>
    <property type="match status" value="1"/>
</dbReference>
<gene>
    <name evidence="3" type="ORF">GMD11_11275</name>
    <name evidence="4" type="ORF">GMD18_11270</name>
</gene>
<evidence type="ECO:0000313" key="4">
    <source>
        <dbReference type="EMBL" id="MTU04963.1"/>
    </source>
</evidence>
<proteinExistence type="predicted"/>
<evidence type="ECO:0000259" key="2">
    <source>
        <dbReference type="PROSITE" id="PS50943"/>
    </source>
</evidence>
<keyword evidence="5" id="KW-1185">Reference proteome</keyword>
<dbReference type="InterPro" id="IPR001387">
    <property type="entry name" value="Cro/C1-type_HTH"/>
</dbReference>
<dbReference type="InterPro" id="IPR050807">
    <property type="entry name" value="TransReg_Diox_bact_type"/>
</dbReference>
<evidence type="ECO:0000313" key="5">
    <source>
        <dbReference type="Proteomes" id="UP000443070"/>
    </source>
</evidence>
<name>A0A3G9H9Y9_9FIRM</name>
<sequence length="119" mass="13444">MYDEKCLRQIGGNVKYLRSACHITQQELAARIGISQTHLCNLEHDHARISMKLLLRIANTLGCALEVLLDTKAAVAWGENRDEPEMEAVEEEEASYSLEEVRLLLQILQPRKSASGLKR</sequence>
<dbReference type="GO" id="GO:0003700">
    <property type="term" value="F:DNA-binding transcription factor activity"/>
    <property type="evidence" value="ECO:0007669"/>
    <property type="project" value="TreeGrafter"/>
</dbReference>
<keyword evidence="1" id="KW-0238">DNA-binding</keyword>
<evidence type="ECO:0000313" key="6">
    <source>
        <dbReference type="Proteomes" id="UP000484547"/>
    </source>
</evidence>
<dbReference type="Pfam" id="PF01381">
    <property type="entry name" value="HTH_3"/>
    <property type="match status" value="1"/>
</dbReference>
<reference evidence="5 6" key="1">
    <citation type="journal article" date="2019" name="Nat. Med.">
        <title>A library of human gut bacterial isolates paired with longitudinal multiomics data enables mechanistic microbiome research.</title>
        <authorList>
            <person name="Poyet M."/>
            <person name="Groussin M."/>
            <person name="Gibbons S.M."/>
            <person name="Avila-Pacheco J."/>
            <person name="Jiang X."/>
            <person name="Kearney S.M."/>
            <person name="Perrotta A.R."/>
            <person name="Berdy B."/>
            <person name="Zhao S."/>
            <person name="Lieberman T.D."/>
            <person name="Swanson P.K."/>
            <person name="Smith M."/>
            <person name="Roesemann S."/>
            <person name="Alexander J.E."/>
            <person name="Rich S.A."/>
            <person name="Livny J."/>
            <person name="Vlamakis H."/>
            <person name="Clish C."/>
            <person name="Bullock K."/>
            <person name="Deik A."/>
            <person name="Scott J."/>
            <person name="Pierce K.A."/>
            <person name="Xavier R.J."/>
            <person name="Alm E.J."/>
        </authorList>
    </citation>
    <scope>NUCLEOTIDE SEQUENCE [LARGE SCALE GENOMIC DNA]</scope>
    <source>
        <strain evidence="3 6">BIOML-A13</strain>
        <strain evidence="4 5">BIOML-A3</strain>
    </source>
</reference>
<accession>A0A3G9H9Y9</accession>
<dbReference type="GO" id="GO:0003677">
    <property type="term" value="F:DNA binding"/>
    <property type="evidence" value="ECO:0007669"/>
    <property type="project" value="UniProtKB-KW"/>
</dbReference>
<dbReference type="PROSITE" id="PS50943">
    <property type="entry name" value="HTH_CROC1"/>
    <property type="match status" value="1"/>
</dbReference>
<dbReference type="InterPro" id="IPR010982">
    <property type="entry name" value="Lambda_DNA-bd_dom_sf"/>
</dbReference>
<dbReference type="Gene3D" id="1.10.260.40">
    <property type="entry name" value="lambda repressor-like DNA-binding domains"/>
    <property type="match status" value="1"/>
</dbReference>
<dbReference type="EMBL" id="WNBW01000014">
    <property type="protein sequence ID" value="MTU04963.1"/>
    <property type="molecule type" value="Genomic_DNA"/>
</dbReference>
<dbReference type="GO" id="GO:0005829">
    <property type="term" value="C:cytosol"/>
    <property type="evidence" value="ECO:0007669"/>
    <property type="project" value="TreeGrafter"/>
</dbReference>
<organism evidence="3 6">
    <name type="scientific">Phascolarctobacterium faecium</name>
    <dbReference type="NCBI Taxonomy" id="33025"/>
    <lineage>
        <taxon>Bacteria</taxon>
        <taxon>Bacillati</taxon>
        <taxon>Bacillota</taxon>
        <taxon>Negativicutes</taxon>
        <taxon>Acidaminococcales</taxon>
        <taxon>Acidaminococcaceae</taxon>
        <taxon>Phascolarctobacterium</taxon>
    </lineage>
</organism>
<dbReference type="SUPFAM" id="SSF47413">
    <property type="entry name" value="lambda repressor-like DNA-binding domains"/>
    <property type="match status" value="1"/>
</dbReference>
<evidence type="ECO:0000313" key="3">
    <source>
        <dbReference type="EMBL" id="MTT76831.1"/>
    </source>
</evidence>
<feature type="domain" description="HTH cro/C1-type" evidence="2">
    <location>
        <begin position="14"/>
        <end position="68"/>
    </location>
</feature>
<protein>
    <submittedName>
        <fullName evidence="3">Helix-turn-helix domain-containing protein</fullName>
    </submittedName>
</protein>
<evidence type="ECO:0000256" key="1">
    <source>
        <dbReference type="ARBA" id="ARBA00023125"/>
    </source>
</evidence>
<dbReference type="RefSeq" id="WP_113078202.1">
    <property type="nucleotide sequence ID" value="NZ_AP019004.1"/>
</dbReference>
<dbReference type="GeneID" id="49408005"/>
<dbReference type="PANTHER" id="PTHR46797">
    <property type="entry name" value="HTH-TYPE TRANSCRIPTIONAL REGULATOR"/>
    <property type="match status" value="1"/>
</dbReference>
<dbReference type="OrthoDB" id="1623336at2"/>
<dbReference type="AlphaFoldDB" id="A0A3G9H9Y9"/>
<dbReference type="SMART" id="SM00530">
    <property type="entry name" value="HTH_XRE"/>
    <property type="match status" value="1"/>
</dbReference>
<dbReference type="Proteomes" id="UP000443070">
    <property type="component" value="Unassembled WGS sequence"/>
</dbReference>
<dbReference type="Proteomes" id="UP000484547">
    <property type="component" value="Unassembled WGS sequence"/>
</dbReference>